<name>A0ABW4IE50_9SPHI</name>
<gene>
    <name evidence="1" type="ORF">ACFSAH_11390</name>
</gene>
<dbReference type="RefSeq" id="WP_379662862.1">
    <property type="nucleotide sequence ID" value="NZ_JBHUDG010000017.1"/>
</dbReference>
<comment type="caution">
    <text evidence="1">The sequence shown here is derived from an EMBL/GenBank/DDBJ whole genome shotgun (WGS) entry which is preliminary data.</text>
</comment>
<sequence>MNLIKIKYLLLVVITFIWTMPLLAQNNPKTPKQKRILETFLDGQNKPVYPPADVYTPTGYWFFDGALNTPNEKSDIRPKSPRVLASNGTDESGFISTNYEINGLQKVKVGFIGFKADNGPFAVEVLVSADKGKTWKSLGTKAGDPTKEEETIAEFVLDKPSKGSYRVKIANASAPKPNRLNRINITEVQLIYEE</sequence>
<evidence type="ECO:0000313" key="2">
    <source>
        <dbReference type="Proteomes" id="UP001597118"/>
    </source>
</evidence>
<dbReference type="Proteomes" id="UP001597118">
    <property type="component" value="Unassembled WGS sequence"/>
</dbReference>
<evidence type="ECO:0000313" key="1">
    <source>
        <dbReference type="EMBL" id="MFD1630485.1"/>
    </source>
</evidence>
<protein>
    <recommendedName>
        <fullName evidence="3">F5/8 type C domain-containing protein</fullName>
    </recommendedName>
</protein>
<dbReference type="EMBL" id="JBHUDG010000017">
    <property type="protein sequence ID" value="MFD1630485.1"/>
    <property type="molecule type" value="Genomic_DNA"/>
</dbReference>
<accession>A0ABW4IE50</accession>
<proteinExistence type="predicted"/>
<keyword evidence="2" id="KW-1185">Reference proteome</keyword>
<evidence type="ECO:0008006" key="3">
    <source>
        <dbReference type="Google" id="ProtNLM"/>
    </source>
</evidence>
<reference evidence="2" key="1">
    <citation type="journal article" date="2019" name="Int. J. Syst. Evol. Microbiol.">
        <title>The Global Catalogue of Microorganisms (GCM) 10K type strain sequencing project: providing services to taxonomists for standard genome sequencing and annotation.</title>
        <authorList>
            <consortium name="The Broad Institute Genomics Platform"/>
            <consortium name="The Broad Institute Genome Sequencing Center for Infectious Disease"/>
            <person name="Wu L."/>
            <person name="Ma J."/>
        </authorList>
    </citation>
    <scope>NUCLEOTIDE SEQUENCE [LARGE SCALE GENOMIC DNA]</scope>
    <source>
        <strain evidence="2">CCUG 53762</strain>
    </source>
</reference>
<organism evidence="1 2">
    <name type="scientific">Pseudopedobacter beijingensis</name>
    <dbReference type="NCBI Taxonomy" id="1207056"/>
    <lineage>
        <taxon>Bacteria</taxon>
        <taxon>Pseudomonadati</taxon>
        <taxon>Bacteroidota</taxon>
        <taxon>Sphingobacteriia</taxon>
        <taxon>Sphingobacteriales</taxon>
        <taxon>Sphingobacteriaceae</taxon>
        <taxon>Pseudopedobacter</taxon>
    </lineage>
</organism>